<dbReference type="Gene3D" id="1.10.287.70">
    <property type="match status" value="1"/>
</dbReference>
<evidence type="ECO:0000256" key="7">
    <source>
        <dbReference type="SAM" id="Phobius"/>
    </source>
</evidence>
<proteinExistence type="predicted"/>
<evidence type="ECO:0000256" key="1">
    <source>
        <dbReference type="ARBA" id="ARBA00004141"/>
    </source>
</evidence>
<dbReference type="InterPro" id="IPR005821">
    <property type="entry name" value="Ion_trans_dom"/>
</dbReference>
<keyword evidence="6" id="KW-0813">Transport</keyword>
<keyword evidence="5 7" id="KW-0472">Membrane</keyword>
<dbReference type="AlphaFoldDB" id="A0AAD8IE32"/>
<organism evidence="9 10">
    <name type="scientific">Heracleum sosnowskyi</name>
    <dbReference type="NCBI Taxonomy" id="360622"/>
    <lineage>
        <taxon>Eukaryota</taxon>
        <taxon>Viridiplantae</taxon>
        <taxon>Streptophyta</taxon>
        <taxon>Embryophyta</taxon>
        <taxon>Tracheophyta</taxon>
        <taxon>Spermatophyta</taxon>
        <taxon>Magnoliopsida</taxon>
        <taxon>eudicotyledons</taxon>
        <taxon>Gunneridae</taxon>
        <taxon>Pentapetalae</taxon>
        <taxon>asterids</taxon>
        <taxon>campanulids</taxon>
        <taxon>Apiales</taxon>
        <taxon>Apiaceae</taxon>
        <taxon>Apioideae</taxon>
        <taxon>apioid superclade</taxon>
        <taxon>Tordylieae</taxon>
        <taxon>Tordyliinae</taxon>
        <taxon>Heracleum</taxon>
    </lineage>
</organism>
<evidence type="ECO:0000313" key="10">
    <source>
        <dbReference type="Proteomes" id="UP001237642"/>
    </source>
</evidence>
<sequence>MWGPRKQSNAIQDDAALKRMTILTPEQARARVLDEQEQLCELINDATTALSSVLNVSTECDNLLRLFNKEINLCSSDQGRKGLDGEKEAIKAYGAVQEENSKDAESDVGDNVSSALLNRANGMLRKFEKETIGVVSKERENFVRLEDLDSGTAVNSDKGGMKRHGFTSEGLGNTGFSKNSASKSIRLGMKKKSQGLMTFSKSLRSGVTRAVFPEELKVSREKIFDPQDRFLLFWNKLFVISSIVSVYLDPLFFYLPVFENAEMCLHIDRSLAHFIVTMRCIVDSFYIFRIVLQFRTAYIAPSSRVFGRGELVIDPGEIANRYLHRYFVIDVLSILPLPQIAVWRVLQKSGDADVLATKKALLILILIQWIPRFWRFLPLISDMKKTVGVVTESAWAGAAYYLLWFVLASHVVGSLWYILAVERKDACWEKACSTSNKCKKYYLQGRQNVYGGGRERWAALKIQSVFRGYLSRKALRALKGLVKLQALVRGYLVRKRATATLRSMQALIRAQVAIRAQRALIKCFFVDIYQNIQDYDISNIEESSASGKLIDWHDEEGFPAENPSPEIVDQECQ</sequence>
<keyword evidence="6" id="KW-0407">Ion channel</keyword>
<evidence type="ECO:0000256" key="3">
    <source>
        <dbReference type="ARBA" id="ARBA00022860"/>
    </source>
</evidence>
<evidence type="ECO:0000256" key="5">
    <source>
        <dbReference type="ARBA" id="ARBA00023136"/>
    </source>
</evidence>
<dbReference type="Gene3D" id="1.20.5.190">
    <property type="match status" value="1"/>
</dbReference>
<dbReference type="Pfam" id="PF00520">
    <property type="entry name" value="Ion_trans"/>
    <property type="match status" value="1"/>
</dbReference>
<dbReference type="CDD" id="cd23767">
    <property type="entry name" value="IQCD"/>
    <property type="match status" value="1"/>
</dbReference>
<dbReference type="SMART" id="SM00015">
    <property type="entry name" value="IQ"/>
    <property type="match status" value="2"/>
</dbReference>
<dbReference type="PROSITE" id="PS50096">
    <property type="entry name" value="IQ"/>
    <property type="match status" value="2"/>
</dbReference>
<dbReference type="GO" id="GO:0016020">
    <property type="term" value="C:membrane"/>
    <property type="evidence" value="ECO:0007669"/>
    <property type="project" value="UniProtKB-SubCell"/>
</dbReference>
<keyword evidence="3" id="KW-0112">Calmodulin-binding</keyword>
<evidence type="ECO:0000256" key="4">
    <source>
        <dbReference type="ARBA" id="ARBA00022989"/>
    </source>
</evidence>
<dbReference type="InterPro" id="IPR000048">
    <property type="entry name" value="IQ_motif_EF-hand-BS"/>
</dbReference>
<dbReference type="PANTHER" id="PTHR45651:SF48">
    <property type="entry name" value="CYCLIC NUCLEOTIDE-GATED ION CHANNEL 8 ISOFORM X1"/>
    <property type="match status" value="1"/>
</dbReference>
<evidence type="ECO:0000313" key="9">
    <source>
        <dbReference type="EMBL" id="KAK1383811.1"/>
    </source>
</evidence>
<evidence type="ECO:0000259" key="8">
    <source>
        <dbReference type="Pfam" id="PF00520"/>
    </source>
</evidence>
<evidence type="ECO:0000256" key="6">
    <source>
        <dbReference type="ARBA" id="ARBA00023303"/>
    </source>
</evidence>
<gene>
    <name evidence="9" type="ORF">POM88_021546</name>
</gene>
<dbReference type="PANTHER" id="PTHR45651">
    <property type="entry name" value="CYCLIC NUCLEOTIDE-GATED ION CHANNEL 15-RELATED-RELATED"/>
    <property type="match status" value="1"/>
</dbReference>
<dbReference type="GO" id="GO:0005516">
    <property type="term" value="F:calmodulin binding"/>
    <property type="evidence" value="ECO:0007669"/>
    <property type="project" value="UniProtKB-KW"/>
</dbReference>
<name>A0AAD8IE32_9APIA</name>
<evidence type="ECO:0000256" key="2">
    <source>
        <dbReference type="ARBA" id="ARBA00022692"/>
    </source>
</evidence>
<dbReference type="GO" id="GO:0005216">
    <property type="term" value="F:monoatomic ion channel activity"/>
    <property type="evidence" value="ECO:0007669"/>
    <property type="project" value="InterPro"/>
</dbReference>
<accession>A0AAD8IE32</accession>
<keyword evidence="6" id="KW-0406">Ion transport</keyword>
<dbReference type="SUPFAM" id="SSF81324">
    <property type="entry name" value="Voltage-gated potassium channels"/>
    <property type="match status" value="1"/>
</dbReference>
<comment type="subcellular location">
    <subcellularLocation>
        <location evidence="1">Membrane</location>
        <topology evidence="1">Multi-pass membrane protein</topology>
    </subcellularLocation>
</comment>
<comment type="caution">
    <text evidence="9">The sequence shown here is derived from an EMBL/GenBank/DDBJ whole genome shotgun (WGS) entry which is preliminary data.</text>
</comment>
<feature type="transmembrane region" description="Helical" evidence="7">
    <location>
        <begin position="358"/>
        <end position="377"/>
    </location>
</feature>
<keyword evidence="4 7" id="KW-1133">Transmembrane helix</keyword>
<dbReference type="EMBL" id="JAUIZM010000005">
    <property type="protein sequence ID" value="KAK1383811.1"/>
    <property type="molecule type" value="Genomic_DNA"/>
</dbReference>
<keyword evidence="2 7" id="KW-0812">Transmembrane</keyword>
<reference evidence="9" key="1">
    <citation type="submission" date="2023-02" db="EMBL/GenBank/DDBJ databases">
        <title>Genome of toxic invasive species Heracleum sosnowskyi carries increased number of genes despite the absence of recent whole-genome duplications.</title>
        <authorList>
            <person name="Schelkunov M."/>
            <person name="Shtratnikova V."/>
            <person name="Makarenko M."/>
            <person name="Klepikova A."/>
            <person name="Omelchenko D."/>
            <person name="Novikova G."/>
            <person name="Obukhova E."/>
            <person name="Bogdanov V."/>
            <person name="Penin A."/>
            <person name="Logacheva M."/>
        </authorList>
    </citation>
    <scope>NUCLEOTIDE SEQUENCE</scope>
    <source>
        <strain evidence="9">Hsosn_3</strain>
        <tissue evidence="9">Leaf</tissue>
    </source>
</reference>
<feature type="domain" description="Ion transport" evidence="8">
    <location>
        <begin position="233"/>
        <end position="439"/>
    </location>
</feature>
<feature type="transmembrane region" description="Helical" evidence="7">
    <location>
        <begin position="230"/>
        <end position="248"/>
    </location>
</feature>
<reference evidence="9" key="2">
    <citation type="submission" date="2023-05" db="EMBL/GenBank/DDBJ databases">
        <authorList>
            <person name="Schelkunov M.I."/>
        </authorList>
    </citation>
    <scope>NUCLEOTIDE SEQUENCE</scope>
    <source>
        <strain evidence="9">Hsosn_3</strain>
        <tissue evidence="9">Leaf</tissue>
    </source>
</reference>
<dbReference type="Pfam" id="PF00612">
    <property type="entry name" value="IQ"/>
    <property type="match status" value="2"/>
</dbReference>
<dbReference type="Proteomes" id="UP001237642">
    <property type="component" value="Unassembled WGS sequence"/>
</dbReference>
<keyword evidence="10" id="KW-1185">Reference proteome</keyword>
<protein>
    <recommendedName>
        <fullName evidence="8">Ion transport domain-containing protein</fullName>
    </recommendedName>
</protein>
<feature type="transmembrane region" description="Helical" evidence="7">
    <location>
        <begin position="397"/>
        <end position="420"/>
    </location>
</feature>